<feature type="transmembrane region" description="Helical" evidence="1">
    <location>
        <begin position="55"/>
        <end position="78"/>
    </location>
</feature>
<name>A0AA37WLK3_9ALTE</name>
<sequence>MSIQHLSKLLYWLLLSPIAGLLCMWGYFLASIDSFQALAKQEVAYAIQWHTVDAWQLYLTCVIAMIPSVILVWGLFYLRKAFFAFQQNRIFEMTNVVHIKRFAISLILVAIAGTLANIFAGLILSIQHPSGQKILSIQFKSYDLSTLLIGLVFWLIAKILIQANDISKENQSFV</sequence>
<dbReference type="Proteomes" id="UP001156601">
    <property type="component" value="Unassembled WGS sequence"/>
</dbReference>
<reference evidence="2" key="1">
    <citation type="journal article" date="2014" name="Int. J. Syst. Evol. Microbiol.">
        <title>Complete genome sequence of Corynebacterium casei LMG S-19264T (=DSM 44701T), isolated from a smear-ripened cheese.</title>
        <authorList>
            <consortium name="US DOE Joint Genome Institute (JGI-PGF)"/>
            <person name="Walter F."/>
            <person name="Albersmeier A."/>
            <person name="Kalinowski J."/>
            <person name="Ruckert C."/>
        </authorList>
    </citation>
    <scope>NUCLEOTIDE SEQUENCE</scope>
    <source>
        <strain evidence="2">NBRC 110023</strain>
    </source>
</reference>
<gene>
    <name evidence="2" type="ORF">GCM10007852_35570</name>
</gene>
<keyword evidence="1" id="KW-0472">Membrane</keyword>
<reference evidence="2" key="2">
    <citation type="submission" date="2023-01" db="EMBL/GenBank/DDBJ databases">
        <title>Draft genome sequence of Agaribacter marinus strain NBRC 110023.</title>
        <authorList>
            <person name="Sun Q."/>
            <person name="Mori K."/>
        </authorList>
    </citation>
    <scope>NUCLEOTIDE SEQUENCE</scope>
    <source>
        <strain evidence="2">NBRC 110023</strain>
    </source>
</reference>
<feature type="transmembrane region" description="Helical" evidence="1">
    <location>
        <begin position="144"/>
        <end position="161"/>
    </location>
</feature>
<dbReference type="RefSeq" id="WP_284219058.1">
    <property type="nucleotide sequence ID" value="NZ_BSOT01000011.1"/>
</dbReference>
<dbReference type="EMBL" id="BSOT01000011">
    <property type="protein sequence ID" value="GLR72649.1"/>
    <property type="molecule type" value="Genomic_DNA"/>
</dbReference>
<feature type="transmembrane region" description="Helical" evidence="1">
    <location>
        <begin position="99"/>
        <end position="124"/>
    </location>
</feature>
<feature type="transmembrane region" description="Helical" evidence="1">
    <location>
        <begin position="9"/>
        <end position="28"/>
    </location>
</feature>
<dbReference type="AlphaFoldDB" id="A0AA37WLK3"/>
<evidence type="ECO:0000313" key="3">
    <source>
        <dbReference type="Proteomes" id="UP001156601"/>
    </source>
</evidence>
<evidence type="ECO:0000256" key="1">
    <source>
        <dbReference type="SAM" id="Phobius"/>
    </source>
</evidence>
<protein>
    <recommendedName>
        <fullName evidence="4">DUF2975 domain-containing protein</fullName>
    </recommendedName>
</protein>
<keyword evidence="3" id="KW-1185">Reference proteome</keyword>
<keyword evidence="1" id="KW-1133">Transmembrane helix</keyword>
<evidence type="ECO:0000313" key="2">
    <source>
        <dbReference type="EMBL" id="GLR72649.1"/>
    </source>
</evidence>
<evidence type="ECO:0008006" key="4">
    <source>
        <dbReference type="Google" id="ProtNLM"/>
    </source>
</evidence>
<accession>A0AA37WLK3</accession>
<organism evidence="2 3">
    <name type="scientific">Agaribacter marinus</name>
    <dbReference type="NCBI Taxonomy" id="1431249"/>
    <lineage>
        <taxon>Bacteria</taxon>
        <taxon>Pseudomonadati</taxon>
        <taxon>Pseudomonadota</taxon>
        <taxon>Gammaproteobacteria</taxon>
        <taxon>Alteromonadales</taxon>
        <taxon>Alteromonadaceae</taxon>
        <taxon>Agaribacter</taxon>
    </lineage>
</organism>
<keyword evidence="1" id="KW-0812">Transmembrane</keyword>
<proteinExistence type="predicted"/>
<comment type="caution">
    <text evidence="2">The sequence shown here is derived from an EMBL/GenBank/DDBJ whole genome shotgun (WGS) entry which is preliminary data.</text>
</comment>